<sequence>SQEFNDNIEQVEDNYNDVDEYELQEIDNANKIQKLIFYDDFISLLYDSEIEECSKNTLASEIIEIIDSDDDINKDQHYTLLEKEK</sequence>
<accession>A0A9N9KHN2</accession>
<comment type="caution">
    <text evidence="1">The sequence shown here is derived from an EMBL/GenBank/DDBJ whole genome shotgun (WGS) entry which is preliminary data.</text>
</comment>
<organism evidence="1 2">
    <name type="scientific">Cetraspora pellucida</name>
    <dbReference type="NCBI Taxonomy" id="1433469"/>
    <lineage>
        <taxon>Eukaryota</taxon>
        <taxon>Fungi</taxon>
        <taxon>Fungi incertae sedis</taxon>
        <taxon>Mucoromycota</taxon>
        <taxon>Glomeromycotina</taxon>
        <taxon>Glomeromycetes</taxon>
        <taxon>Diversisporales</taxon>
        <taxon>Gigasporaceae</taxon>
        <taxon>Cetraspora</taxon>
    </lineage>
</organism>
<feature type="non-terminal residue" evidence="1">
    <location>
        <position position="1"/>
    </location>
</feature>
<dbReference type="Proteomes" id="UP000789759">
    <property type="component" value="Unassembled WGS sequence"/>
</dbReference>
<proteinExistence type="predicted"/>
<evidence type="ECO:0000313" key="2">
    <source>
        <dbReference type="Proteomes" id="UP000789759"/>
    </source>
</evidence>
<protein>
    <submittedName>
        <fullName evidence="1">19162_t:CDS:1</fullName>
    </submittedName>
</protein>
<gene>
    <name evidence="1" type="ORF">CPELLU_LOCUS20299</name>
</gene>
<name>A0A9N9KHN2_9GLOM</name>
<dbReference type="AlphaFoldDB" id="A0A9N9KHN2"/>
<evidence type="ECO:0000313" key="1">
    <source>
        <dbReference type="EMBL" id="CAG8827296.1"/>
    </source>
</evidence>
<reference evidence="1" key="1">
    <citation type="submission" date="2021-06" db="EMBL/GenBank/DDBJ databases">
        <authorList>
            <person name="Kallberg Y."/>
            <person name="Tangrot J."/>
            <person name="Rosling A."/>
        </authorList>
    </citation>
    <scope>NUCLEOTIDE SEQUENCE</scope>
    <source>
        <strain evidence="1">FL966</strain>
    </source>
</reference>
<dbReference type="EMBL" id="CAJVQA010058730">
    <property type="protein sequence ID" value="CAG8827296.1"/>
    <property type="molecule type" value="Genomic_DNA"/>
</dbReference>
<keyword evidence="2" id="KW-1185">Reference proteome</keyword>